<dbReference type="GO" id="GO:0006511">
    <property type="term" value="P:ubiquitin-dependent protein catabolic process"/>
    <property type="evidence" value="ECO:0007669"/>
    <property type="project" value="TreeGrafter"/>
</dbReference>
<gene>
    <name evidence="8" type="ORF">TRITD_7Av1G090060</name>
</gene>
<comment type="catalytic activity">
    <reaction evidence="1">
        <text>S-ubiquitinyl-[E2 ubiquitin-conjugating enzyme]-L-cysteine + [acceptor protein]-L-lysine = [E2 ubiquitin-conjugating enzyme]-L-cysteine + N(6)-ubiquitinyl-[acceptor protein]-L-lysine.</text>
        <dbReference type="EC" id="2.3.2.26"/>
    </reaction>
</comment>
<evidence type="ECO:0000313" key="8">
    <source>
        <dbReference type="EMBL" id="VAI73886.1"/>
    </source>
</evidence>
<evidence type="ECO:0000256" key="5">
    <source>
        <dbReference type="ARBA" id="ARBA00022786"/>
    </source>
</evidence>
<evidence type="ECO:0000256" key="3">
    <source>
        <dbReference type="ARBA" id="ARBA00012485"/>
    </source>
</evidence>
<dbReference type="InterPro" id="IPR050409">
    <property type="entry name" value="E3_ubiq-protein_ligase"/>
</dbReference>
<dbReference type="InterPro" id="IPR000569">
    <property type="entry name" value="HECT_dom"/>
</dbReference>
<dbReference type="GO" id="GO:0005737">
    <property type="term" value="C:cytoplasm"/>
    <property type="evidence" value="ECO:0007669"/>
    <property type="project" value="TreeGrafter"/>
</dbReference>
<dbReference type="PROSITE" id="PS50237">
    <property type="entry name" value="HECT"/>
    <property type="match status" value="1"/>
</dbReference>
<evidence type="ECO:0000256" key="6">
    <source>
        <dbReference type="PROSITE-ProRule" id="PRU00104"/>
    </source>
</evidence>
<dbReference type="Gramene" id="TRITD7Av1G090060.1">
    <property type="protein sequence ID" value="TRITD7Av1G090060.1"/>
    <property type="gene ID" value="TRITD7Av1G090060"/>
</dbReference>
<dbReference type="Gene3D" id="3.30.2410.10">
    <property type="entry name" value="Hect, E3 ligase catalytic domain"/>
    <property type="match status" value="1"/>
</dbReference>
<keyword evidence="9" id="KW-1185">Reference proteome</keyword>
<dbReference type="EMBL" id="LT934123">
    <property type="protein sequence ID" value="VAI73886.1"/>
    <property type="molecule type" value="Genomic_DNA"/>
</dbReference>
<feature type="domain" description="HECT" evidence="7">
    <location>
        <begin position="518"/>
        <end position="862"/>
    </location>
</feature>
<proteinExistence type="predicted"/>
<dbReference type="SMART" id="SM00119">
    <property type="entry name" value="HECTc"/>
    <property type="match status" value="1"/>
</dbReference>
<evidence type="ECO:0000256" key="1">
    <source>
        <dbReference type="ARBA" id="ARBA00000885"/>
    </source>
</evidence>
<dbReference type="EC" id="2.3.2.26" evidence="3"/>
<dbReference type="PANTHER" id="PTHR11254:SF439">
    <property type="entry name" value="HECT DOMAIN-CONTAINING PROTEIN"/>
    <property type="match status" value="1"/>
</dbReference>
<protein>
    <recommendedName>
        <fullName evidence="3">HECT-type E3 ubiquitin transferase</fullName>
        <ecNumber evidence="3">2.3.2.26</ecNumber>
    </recommendedName>
</protein>
<sequence length="862" mass="96554">MDPNVVAISQESNSSSDAIRLTVQSIDGKKTVVVAGPQDTLGEVLGRFVDVGPRRRSDLHAVHECRNLHLEAKINELDLPRGATLHLTRYPDAWSLASQIAAAATTDMDVSNETAELFKRFIHDGEVQIDPLARHLGVPNCSSWTDFEHVTKMLYTRDIVLLVKKFLASAKATNERQAGTAVEYLDVLLRSGVIGVLVRLYSSGSMLHHLRANSAIICLLYPEISGILPRLEVCFLPLWLELCRLIPAASGKGRSDPLYEKCRHRLAAVLSLFERTPSLRMPKMPQEWLIERLIPIAKDATDVIIRYMAAGWAAPDDKLFVFRVLFALVCYFRRREVYAQRKDGPVGAVLSRTAMSLLISVNAFMTRLEGASPSKEQQQQDATHNILPGLATLEQHQQDTVDSIWVVLGQLDMWSVTDCHLAGAIRATCTAHAACLNALVLGTSADRSRCKDIGRIVVKHKDLLGFEVRMHFARAMLPEMDATSSAFMLFDDEPHALEMLIDRSQLLPDSFRYVSEAASHVLHGRLFVEFLDEEALGEGVAREWISLVCRALFDPRHGLFSPCPRDQQRFFLNPASGADPLQLKYFDFAGRMIGLALMHNVPVGVRFDRTLFFQLAGRPLTLDDIADADPSTHASCKKILEMDPDLVDSDALGLTFAREVGVFGSGEVIELLPGGRDIAVDSKNRGQYIELLIQSLFMASTKDQLTHFAKGFSYMLVKPELRKLFFLSLHLKDLDSMLGGRIGAIDVQEWKEYTRYEGGFTQQDDQINWFWEAVASMMVEEQRRLLFFWTSVEYLPFDGFRGLHLGSGLVISKASLKTSEHLPSSSTCFYRLNMPVYTSFSMTLSRLQKITQEHVSNSFGEI</sequence>
<keyword evidence="4" id="KW-0808">Transferase</keyword>
<name>A0A9R0ZBH3_TRITD</name>
<organism evidence="8 9">
    <name type="scientific">Triticum turgidum subsp. durum</name>
    <name type="common">Durum wheat</name>
    <name type="synonym">Triticum durum</name>
    <dbReference type="NCBI Taxonomy" id="4567"/>
    <lineage>
        <taxon>Eukaryota</taxon>
        <taxon>Viridiplantae</taxon>
        <taxon>Streptophyta</taxon>
        <taxon>Embryophyta</taxon>
        <taxon>Tracheophyta</taxon>
        <taxon>Spermatophyta</taxon>
        <taxon>Magnoliopsida</taxon>
        <taxon>Liliopsida</taxon>
        <taxon>Poales</taxon>
        <taxon>Poaceae</taxon>
        <taxon>BOP clade</taxon>
        <taxon>Pooideae</taxon>
        <taxon>Triticodae</taxon>
        <taxon>Triticeae</taxon>
        <taxon>Triticinae</taxon>
        <taxon>Triticum</taxon>
    </lineage>
</organism>
<evidence type="ECO:0000313" key="9">
    <source>
        <dbReference type="Proteomes" id="UP000324705"/>
    </source>
</evidence>
<dbReference type="SUPFAM" id="SSF54236">
    <property type="entry name" value="Ubiquitin-like"/>
    <property type="match status" value="1"/>
</dbReference>
<evidence type="ECO:0000259" key="7">
    <source>
        <dbReference type="PROSITE" id="PS50237"/>
    </source>
</evidence>
<reference evidence="8 9" key="1">
    <citation type="submission" date="2017-09" db="EMBL/GenBank/DDBJ databases">
        <authorList>
            <consortium name="International Durum Wheat Genome Sequencing Consortium (IDWGSC)"/>
            <person name="Milanesi L."/>
        </authorList>
    </citation>
    <scope>NUCLEOTIDE SEQUENCE [LARGE SCALE GENOMIC DNA]</scope>
    <source>
        <strain evidence="9">cv. Svevo</strain>
    </source>
</reference>
<keyword evidence="5 6" id="KW-0833">Ubl conjugation pathway</keyword>
<dbReference type="Gene3D" id="3.30.2160.10">
    <property type="entry name" value="Hect, E3 ligase catalytic domain"/>
    <property type="match status" value="1"/>
</dbReference>
<evidence type="ECO:0000256" key="2">
    <source>
        <dbReference type="ARBA" id="ARBA00004906"/>
    </source>
</evidence>
<feature type="active site" description="Glycyl thioester intermediate" evidence="6">
    <location>
        <position position="828"/>
    </location>
</feature>
<comment type="pathway">
    <text evidence="2">Protein modification; protein ubiquitination.</text>
</comment>
<dbReference type="OMA" id="EWISLVC"/>
<dbReference type="InterPro" id="IPR029071">
    <property type="entry name" value="Ubiquitin-like_domsf"/>
</dbReference>
<accession>A0A9R0ZBH3</accession>
<dbReference type="Proteomes" id="UP000324705">
    <property type="component" value="Chromosome 7A"/>
</dbReference>
<evidence type="ECO:0000256" key="4">
    <source>
        <dbReference type="ARBA" id="ARBA00022679"/>
    </source>
</evidence>
<dbReference type="GO" id="GO:0061630">
    <property type="term" value="F:ubiquitin protein ligase activity"/>
    <property type="evidence" value="ECO:0007669"/>
    <property type="project" value="UniProtKB-EC"/>
</dbReference>
<dbReference type="CDD" id="cd00078">
    <property type="entry name" value="HECTc"/>
    <property type="match status" value="1"/>
</dbReference>
<dbReference type="SUPFAM" id="SSF56204">
    <property type="entry name" value="Hect, E3 ligase catalytic domain"/>
    <property type="match status" value="1"/>
</dbReference>
<dbReference type="Pfam" id="PF00632">
    <property type="entry name" value="HECT"/>
    <property type="match status" value="1"/>
</dbReference>
<dbReference type="AlphaFoldDB" id="A0A9R0ZBH3"/>
<dbReference type="GO" id="GO:0000209">
    <property type="term" value="P:protein polyubiquitination"/>
    <property type="evidence" value="ECO:0007669"/>
    <property type="project" value="TreeGrafter"/>
</dbReference>
<dbReference type="InterPro" id="IPR035983">
    <property type="entry name" value="Hect_E3_ubiquitin_ligase"/>
</dbReference>
<dbReference type="PANTHER" id="PTHR11254">
    <property type="entry name" value="HECT DOMAIN UBIQUITIN-PROTEIN LIGASE"/>
    <property type="match status" value="1"/>
</dbReference>
<dbReference type="Gene3D" id="3.90.1750.10">
    <property type="entry name" value="Hect, E3 ligase catalytic domains"/>
    <property type="match status" value="1"/>
</dbReference>